<keyword evidence="3 8" id="KW-0436">Ligase</keyword>
<dbReference type="NCBIfam" id="TIGR02432">
    <property type="entry name" value="lysidine_TilS_N"/>
    <property type="match status" value="1"/>
</dbReference>
<dbReference type="Gene3D" id="3.40.50.620">
    <property type="entry name" value="HUPs"/>
    <property type="match status" value="1"/>
</dbReference>
<evidence type="ECO:0000313" key="11">
    <source>
        <dbReference type="Proteomes" id="UP000030111"/>
    </source>
</evidence>
<comment type="subcellular location">
    <subcellularLocation>
        <location evidence="1 8">Cytoplasm</location>
    </subcellularLocation>
</comment>
<dbReference type="InterPro" id="IPR014729">
    <property type="entry name" value="Rossmann-like_a/b/a_fold"/>
</dbReference>
<protein>
    <recommendedName>
        <fullName evidence="8">tRNA(Ile)-lysidine synthase</fullName>
        <ecNumber evidence="8">6.3.4.19</ecNumber>
    </recommendedName>
    <alternativeName>
        <fullName evidence="8">tRNA(Ile)-2-lysyl-cytidine synthase</fullName>
    </alternativeName>
    <alternativeName>
        <fullName evidence="8">tRNA(Ile)-lysidine synthetase</fullName>
    </alternativeName>
</protein>
<dbReference type="SUPFAM" id="SSF56037">
    <property type="entry name" value="PheT/TilS domain"/>
    <property type="match status" value="1"/>
</dbReference>
<evidence type="ECO:0000259" key="9">
    <source>
        <dbReference type="SMART" id="SM00977"/>
    </source>
</evidence>
<dbReference type="Proteomes" id="UP000030111">
    <property type="component" value="Unassembled WGS sequence"/>
</dbReference>
<feature type="binding site" evidence="8">
    <location>
        <begin position="26"/>
        <end position="31"/>
    </location>
    <ligand>
        <name>ATP</name>
        <dbReference type="ChEBI" id="CHEBI:30616"/>
    </ligand>
</feature>
<dbReference type="GO" id="GO:0005737">
    <property type="term" value="C:cytoplasm"/>
    <property type="evidence" value="ECO:0007669"/>
    <property type="project" value="UniProtKB-SubCell"/>
</dbReference>
<gene>
    <name evidence="8" type="primary">tilS</name>
    <name evidence="10" type="ORF">Q766_01295</name>
</gene>
<evidence type="ECO:0000256" key="3">
    <source>
        <dbReference type="ARBA" id="ARBA00022598"/>
    </source>
</evidence>
<dbReference type="AlphaFoldDB" id="A0A0A2MQ34"/>
<evidence type="ECO:0000256" key="6">
    <source>
        <dbReference type="ARBA" id="ARBA00022840"/>
    </source>
</evidence>
<sequence length="441" mass="51164">MLSKLQNHLSQNLALLKDKKLLLAVSGGIDSVVLVYLLKQLQLDIYIAHCNFNLRGEESDGDEAFIRDFAKKNNIHIFVTNFNTKAFATDNKVSIQIAARQLRYLWFNELLEQNQLDYLLTAHHLDDSIETFLINFTRGTGLEGLTGIPQQNDKVVRPLLPFTRNEIEAYAKENNITWREDSSNASDKYLRNKLRHDVVPILKSLNPAFTDSFTQTINYLQQAQSLIQDAAILVYKEVVAEREGQKHINIAQLKRLPNYKAYLYQWLSPFGFTAWDDIYNLTEAQPGKYVLSAGFRLLKDREVLILEPLFKGNKEVYEIAQNMQQTTNPIGLKLQIVEAIDEISTKNVIFVNNELIKFPLFVRKWQEGDYFYPLGMNGLKKKVSKYFKDEKMSLSEKENTWLLCSENQIIWVIGRRADNRFKTNENTTQILKIEFYNNEKA</sequence>
<dbReference type="PANTHER" id="PTHR43033">
    <property type="entry name" value="TRNA(ILE)-LYSIDINE SYNTHASE-RELATED"/>
    <property type="match status" value="1"/>
</dbReference>
<keyword evidence="5 8" id="KW-0547">Nucleotide-binding</keyword>
<keyword evidence="11" id="KW-1185">Reference proteome</keyword>
<evidence type="ECO:0000256" key="2">
    <source>
        <dbReference type="ARBA" id="ARBA00022490"/>
    </source>
</evidence>
<keyword evidence="6 8" id="KW-0067">ATP-binding</keyword>
<reference evidence="10 11" key="1">
    <citation type="submission" date="2013-09" db="EMBL/GenBank/DDBJ databases">
        <authorList>
            <person name="Zeng Z."/>
            <person name="Chen C."/>
        </authorList>
    </citation>
    <scope>NUCLEOTIDE SEQUENCE [LARGE SCALE GENOMIC DNA]</scope>
    <source>
        <strain evidence="10 11">WB 4.1-42</strain>
    </source>
</reference>
<name>A0A0A2MQ34_9FLAO</name>
<comment type="function">
    <text evidence="8">Ligates lysine onto the cytidine present at position 34 of the AUA codon-specific tRNA(Ile) that contains the anticodon CAU, in an ATP-dependent manner. Cytidine is converted to lysidine, thus changing the amino acid specificity of the tRNA from methionine to isoleucine.</text>
</comment>
<evidence type="ECO:0000256" key="1">
    <source>
        <dbReference type="ARBA" id="ARBA00004496"/>
    </source>
</evidence>
<evidence type="ECO:0000256" key="8">
    <source>
        <dbReference type="HAMAP-Rule" id="MF_01161"/>
    </source>
</evidence>
<dbReference type="InterPro" id="IPR012094">
    <property type="entry name" value="tRNA_Ile_lys_synt"/>
</dbReference>
<comment type="similarity">
    <text evidence="8">Belongs to the tRNA(Ile)-lysidine synthase family.</text>
</comment>
<evidence type="ECO:0000256" key="5">
    <source>
        <dbReference type="ARBA" id="ARBA00022741"/>
    </source>
</evidence>
<dbReference type="InterPro" id="IPR012795">
    <property type="entry name" value="tRNA_Ile_lys_synt_N"/>
</dbReference>
<keyword evidence="4 8" id="KW-0819">tRNA processing</keyword>
<evidence type="ECO:0000256" key="7">
    <source>
        <dbReference type="ARBA" id="ARBA00048539"/>
    </source>
</evidence>
<dbReference type="CDD" id="cd01992">
    <property type="entry name" value="TilS_N"/>
    <property type="match status" value="1"/>
</dbReference>
<proteinExistence type="inferred from homology"/>
<dbReference type="InterPro" id="IPR011063">
    <property type="entry name" value="TilS/TtcA_N"/>
</dbReference>
<comment type="domain">
    <text evidence="8">The N-terminal region contains the highly conserved SGGXDS motif, predicted to be a P-loop motif involved in ATP binding.</text>
</comment>
<organism evidence="10 11">
    <name type="scientific">Flavobacterium subsaxonicum WB 4.1-42 = DSM 21790</name>
    <dbReference type="NCBI Taxonomy" id="1121898"/>
    <lineage>
        <taxon>Bacteria</taxon>
        <taxon>Pseudomonadati</taxon>
        <taxon>Bacteroidota</taxon>
        <taxon>Flavobacteriia</taxon>
        <taxon>Flavobacteriales</taxon>
        <taxon>Flavobacteriaceae</taxon>
        <taxon>Flavobacterium</taxon>
    </lineage>
</organism>
<dbReference type="Pfam" id="PF01171">
    <property type="entry name" value="ATP_bind_3"/>
    <property type="match status" value="1"/>
</dbReference>
<dbReference type="SMART" id="SM00977">
    <property type="entry name" value="TilS_C"/>
    <property type="match status" value="1"/>
</dbReference>
<dbReference type="RefSeq" id="WP_026992157.1">
    <property type="nucleotide sequence ID" value="NZ_JRLY01000001.1"/>
</dbReference>
<dbReference type="PANTHER" id="PTHR43033:SF1">
    <property type="entry name" value="TRNA(ILE)-LYSIDINE SYNTHASE-RELATED"/>
    <property type="match status" value="1"/>
</dbReference>
<dbReference type="eggNOG" id="COG0037">
    <property type="taxonomic scope" value="Bacteria"/>
</dbReference>
<comment type="caution">
    <text evidence="10">The sequence shown here is derived from an EMBL/GenBank/DDBJ whole genome shotgun (WGS) entry which is preliminary data.</text>
</comment>
<dbReference type="OrthoDB" id="9807403at2"/>
<keyword evidence="2 8" id="KW-0963">Cytoplasm</keyword>
<comment type="catalytic activity">
    <reaction evidence="7 8">
        <text>cytidine(34) in tRNA(Ile2) + L-lysine + ATP = lysidine(34) in tRNA(Ile2) + AMP + diphosphate + H(+)</text>
        <dbReference type="Rhea" id="RHEA:43744"/>
        <dbReference type="Rhea" id="RHEA-COMP:10625"/>
        <dbReference type="Rhea" id="RHEA-COMP:10670"/>
        <dbReference type="ChEBI" id="CHEBI:15378"/>
        <dbReference type="ChEBI" id="CHEBI:30616"/>
        <dbReference type="ChEBI" id="CHEBI:32551"/>
        <dbReference type="ChEBI" id="CHEBI:33019"/>
        <dbReference type="ChEBI" id="CHEBI:82748"/>
        <dbReference type="ChEBI" id="CHEBI:83665"/>
        <dbReference type="ChEBI" id="CHEBI:456215"/>
        <dbReference type="EC" id="6.3.4.19"/>
    </reaction>
</comment>
<evidence type="ECO:0000313" key="10">
    <source>
        <dbReference type="EMBL" id="KGO94777.1"/>
    </source>
</evidence>
<dbReference type="STRING" id="1121898.GCA_000422725_00732"/>
<feature type="domain" description="Lysidine-tRNA(Ile) synthetase C-terminal" evidence="9">
    <location>
        <begin position="360"/>
        <end position="433"/>
    </location>
</feature>
<dbReference type="HAMAP" id="MF_01161">
    <property type="entry name" value="tRNA_Ile_lys_synt"/>
    <property type="match status" value="1"/>
</dbReference>
<dbReference type="GO" id="GO:0005524">
    <property type="term" value="F:ATP binding"/>
    <property type="evidence" value="ECO:0007669"/>
    <property type="project" value="UniProtKB-UniRule"/>
</dbReference>
<dbReference type="SUPFAM" id="SSF52402">
    <property type="entry name" value="Adenine nucleotide alpha hydrolases-like"/>
    <property type="match status" value="1"/>
</dbReference>
<dbReference type="EC" id="6.3.4.19" evidence="8"/>
<dbReference type="Pfam" id="PF11734">
    <property type="entry name" value="TilS_C"/>
    <property type="match status" value="1"/>
</dbReference>
<dbReference type="EMBL" id="JRLY01000001">
    <property type="protein sequence ID" value="KGO94777.1"/>
    <property type="molecule type" value="Genomic_DNA"/>
</dbReference>
<accession>A0A0A2MQ34</accession>
<dbReference type="InterPro" id="IPR012796">
    <property type="entry name" value="Lysidine-tRNA-synth_C"/>
</dbReference>
<evidence type="ECO:0000256" key="4">
    <source>
        <dbReference type="ARBA" id="ARBA00022694"/>
    </source>
</evidence>
<dbReference type="GO" id="GO:0006400">
    <property type="term" value="P:tRNA modification"/>
    <property type="evidence" value="ECO:0007669"/>
    <property type="project" value="UniProtKB-UniRule"/>
</dbReference>
<dbReference type="GO" id="GO:0032267">
    <property type="term" value="F:tRNA(Ile)-lysidine synthase activity"/>
    <property type="evidence" value="ECO:0007669"/>
    <property type="project" value="UniProtKB-EC"/>
</dbReference>